<dbReference type="Proteomes" id="UP000000239">
    <property type="component" value="Chromosome"/>
</dbReference>
<dbReference type="GO" id="GO:0070497">
    <property type="term" value="F:6-carboxytetrahydropterin synthase activity"/>
    <property type="evidence" value="ECO:0007669"/>
    <property type="project" value="UniProtKB-EC"/>
</dbReference>
<proteinExistence type="inferred from homology"/>
<comment type="catalytic activity">
    <reaction evidence="6">
        <text>7,8-dihydroneopterin 3'-triphosphate + H2O = 6-carboxy-5,6,7,8-tetrahydropterin + triphosphate + acetaldehyde + 2 H(+)</text>
        <dbReference type="Rhea" id="RHEA:27966"/>
        <dbReference type="ChEBI" id="CHEBI:15343"/>
        <dbReference type="ChEBI" id="CHEBI:15377"/>
        <dbReference type="ChEBI" id="CHEBI:15378"/>
        <dbReference type="ChEBI" id="CHEBI:18036"/>
        <dbReference type="ChEBI" id="CHEBI:58462"/>
        <dbReference type="ChEBI" id="CHEBI:61032"/>
        <dbReference type="EC" id="4.1.2.50"/>
    </reaction>
</comment>
<dbReference type="Pfam" id="PF01242">
    <property type="entry name" value="PTPS"/>
    <property type="match status" value="1"/>
</dbReference>
<dbReference type="OrthoDB" id="5820615at2"/>
<dbReference type="RefSeq" id="WP_011507337.1">
    <property type="nucleotide sequence ID" value="NC_007963.1"/>
</dbReference>
<dbReference type="EMBL" id="CP000285">
    <property type="protein sequence ID" value="ABE59391.1"/>
    <property type="molecule type" value="Genomic_DNA"/>
</dbReference>
<dbReference type="STRING" id="290398.Csal_2040"/>
<comment type="similarity">
    <text evidence="2">Belongs to the PTPS family. QueD subfamily.</text>
</comment>
<comment type="pathway">
    <text evidence="1">Purine metabolism; 7-cyano-7-deazaguanine biosynthesis.</text>
</comment>
<organism evidence="7 8">
    <name type="scientific">Chromohalobacter israelensis (strain ATCC BAA-138 / DSM 3043 / CIP 106854 / NCIMB 13768 / 1H11)</name>
    <name type="common">Chromohalobacter salexigens</name>
    <dbReference type="NCBI Taxonomy" id="290398"/>
    <lineage>
        <taxon>Bacteria</taxon>
        <taxon>Pseudomonadati</taxon>
        <taxon>Pseudomonadota</taxon>
        <taxon>Gammaproteobacteria</taxon>
        <taxon>Oceanospirillales</taxon>
        <taxon>Halomonadaceae</taxon>
        <taxon>Chromohalobacter</taxon>
    </lineage>
</organism>
<dbReference type="InterPro" id="IPR007115">
    <property type="entry name" value="6-PTP_synth/QueD"/>
</dbReference>
<dbReference type="SUPFAM" id="SSF55620">
    <property type="entry name" value="Tetrahydrobiopterin biosynthesis enzymes-like"/>
    <property type="match status" value="2"/>
</dbReference>
<name>Q1QVW7_CHRI1</name>
<protein>
    <recommendedName>
        <fullName evidence="4">6-carboxy-5,6,7,8-tetrahydropterin synthase</fullName>
        <ecNumber evidence="3">4.1.2.50</ecNumber>
    </recommendedName>
    <alternativeName>
        <fullName evidence="5">Queuosine biosynthesis protein QueD</fullName>
    </alternativeName>
</protein>
<evidence type="ECO:0000256" key="2">
    <source>
        <dbReference type="ARBA" id="ARBA00008900"/>
    </source>
</evidence>
<dbReference type="eggNOG" id="COG0720">
    <property type="taxonomic scope" value="Bacteria"/>
</dbReference>
<gene>
    <name evidence="7" type="ordered locus">Csal_2040</name>
</gene>
<dbReference type="Gene3D" id="3.30.479.10">
    <property type="entry name" value="6-pyruvoyl tetrahydropterin synthase/QueD"/>
    <property type="match status" value="2"/>
</dbReference>
<dbReference type="GeneID" id="95334751"/>
<evidence type="ECO:0000313" key="7">
    <source>
        <dbReference type="EMBL" id="ABE59391.1"/>
    </source>
</evidence>
<evidence type="ECO:0000256" key="6">
    <source>
        <dbReference type="ARBA" id="ARBA00048807"/>
    </source>
</evidence>
<keyword evidence="8" id="KW-1185">Reference proteome</keyword>
<dbReference type="KEGG" id="csa:Csal_2040"/>
<evidence type="ECO:0000256" key="4">
    <source>
        <dbReference type="ARBA" id="ARBA00018141"/>
    </source>
</evidence>
<reference evidence="7 8" key="1">
    <citation type="journal article" date="2011" name="Stand. Genomic Sci.">
        <title>Complete genome sequence of the halophilic and highly halotolerant Chromohalobacter salexigens type strain (1H11(T)).</title>
        <authorList>
            <person name="Copeland A."/>
            <person name="O'Connor K."/>
            <person name="Lucas S."/>
            <person name="Lapidus A."/>
            <person name="Berry K.W."/>
            <person name="Detter J.C."/>
            <person name="Del Rio T.G."/>
            <person name="Hammon N."/>
            <person name="Dalin E."/>
            <person name="Tice H."/>
            <person name="Pitluck S."/>
            <person name="Bruce D."/>
            <person name="Goodwin L."/>
            <person name="Han C."/>
            <person name="Tapia R."/>
            <person name="Saunders E."/>
            <person name="Schmutz J."/>
            <person name="Brettin T."/>
            <person name="Larimer F."/>
            <person name="Land M."/>
            <person name="Hauser L."/>
            <person name="Vargas C."/>
            <person name="Nieto J.J."/>
            <person name="Kyrpides N.C."/>
            <person name="Ivanova N."/>
            <person name="Goker M."/>
            <person name="Klenk H.P."/>
            <person name="Csonka L.N."/>
            <person name="Woyke T."/>
        </authorList>
    </citation>
    <scope>NUCLEOTIDE SEQUENCE [LARGE SCALE GENOMIC DNA]</scope>
    <source>
        <strain evidence="8">ATCC BAA-138 / DSM 3043 / CIP 106854 / NCIMB 13768 / 1H11</strain>
    </source>
</reference>
<accession>Q1QVW7</accession>
<evidence type="ECO:0000313" key="8">
    <source>
        <dbReference type="Proteomes" id="UP000000239"/>
    </source>
</evidence>
<dbReference type="EC" id="4.1.2.50" evidence="3"/>
<evidence type="ECO:0000256" key="3">
    <source>
        <dbReference type="ARBA" id="ARBA00012982"/>
    </source>
</evidence>
<dbReference type="AlphaFoldDB" id="Q1QVW7"/>
<dbReference type="InterPro" id="IPR038418">
    <property type="entry name" value="6-PTP_synth/QueD_sf"/>
</dbReference>
<dbReference type="HOGENOM" id="CLU_962682_0_0_6"/>
<evidence type="ECO:0000256" key="1">
    <source>
        <dbReference type="ARBA" id="ARBA00005061"/>
    </source>
</evidence>
<dbReference type="UniPathway" id="UPA00391"/>
<sequence length="289" mass="32325">MTLFVNHLTHIDASLWSPEHGLTGVSWHVDAELDGELGPDGMLFDFGEVKPWIKSRLDAGLDHTLLVPTEAAGIQVVDCAEGLCLCTQLPYRMEVRGPRQSFTLLPWPEITADRLAIHLSSELSRRPPAKVDTIRLRLRDEEIETAAYTYSHGLKHHTGNCQRIAHGHRSRLHIWRDGRRDAALEAQWAQALDASYLIHDEDLDTPFDEQPLDELSVAYQAAQGRFSLKLPRQRCHLLSTPTTIEHIAAWLADTIARDTGSRIRVQAFEGIDKGAMADAMPPATTHDDA</sequence>
<evidence type="ECO:0000256" key="5">
    <source>
        <dbReference type="ARBA" id="ARBA00031449"/>
    </source>
</evidence>